<evidence type="ECO:0000256" key="5">
    <source>
        <dbReference type="ARBA" id="ARBA00022840"/>
    </source>
</evidence>
<dbReference type="Pfam" id="PF13087">
    <property type="entry name" value="AAA_12"/>
    <property type="match status" value="1"/>
</dbReference>
<dbReference type="AlphaFoldDB" id="A0A367CDZ4"/>
<dbReference type="RefSeq" id="WP_113845740.1">
    <property type="nucleotide sequence ID" value="NZ_LEPB01000004.1"/>
</dbReference>
<accession>A0A367CDZ4</accession>
<dbReference type="GO" id="GO:0043139">
    <property type="term" value="F:5'-3' DNA helicase activity"/>
    <property type="evidence" value="ECO:0007669"/>
    <property type="project" value="TreeGrafter"/>
</dbReference>
<dbReference type="PANTHER" id="PTHR43788">
    <property type="entry name" value="DNA2/NAM7 HELICASE FAMILY MEMBER"/>
    <property type="match status" value="1"/>
</dbReference>
<dbReference type="SUPFAM" id="SSF52540">
    <property type="entry name" value="P-loop containing nucleoside triphosphate hydrolases"/>
    <property type="match status" value="1"/>
</dbReference>
<dbReference type="CDD" id="cd18808">
    <property type="entry name" value="SF1_C_Upf1"/>
    <property type="match status" value="1"/>
</dbReference>
<keyword evidence="3" id="KW-0378">Hydrolase</keyword>
<dbReference type="InterPro" id="IPR041677">
    <property type="entry name" value="DNA2/NAM7_AAA_11"/>
</dbReference>
<dbReference type="Pfam" id="PF13086">
    <property type="entry name" value="AAA_11"/>
    <property type="match status" value="2"/>
</dbReference>
<evidence type="ECO:0000259" key="8">
    <source>
        <dbReference type="Pfam" id="PF13087"/>
    </source>
</evidence>
<feature type="coiled-coil region" evidence="6">
    <location>
        <begin position="554"/>
        <end position="592"/>
    </location>
</feature>
<dbReference type="InterPro" id="IPR050534">
    <property type="entry name" value="Coronavir_polyprotein_1ab"/>
</dbReference>
<dbReference type="InterPro" id="IPR047187">
    <property type="entry name" value="SF1_C_Upf1"/>
</dbReference>
<sequence length="1014" mass="116480">MKVAEKRKILDAWIAMEQFSEGDIDLKEGGNVKYKQLPSFCDNWTKFFMNKVNEFKIYKKLSKKKLNNIGFSIFFDIFPFEELINGLSEKFDLPEEFRDDSHSKKFTYCLSFEIDGSGFKLHEGSLFYTMSGYAHRYKDFPEQISLVESDLSKKIAEFFEYDFEKGMAELITLETKRSKRNYYEIQEDITKTDPRLHSFYINDLVLAKEKDTPNLNRYLFGFSGQRVNLDSNKENPTFNAKDIAKILEPKNYPLGRFPSDPRWGLSLMQQVAVNMTLNNKNNIRGVNGPPGTGKTTLLKDIFAELIVRQAHEICNLNEKHLNETNIYYKNGKIAELPNVLAEKNILVASSNNGAVQNIVNELPQQKEIDKHFLEDILDADYFVNVSNDEDENENWGMFATESGKSDNRKKMIEMMKQMVKELNSDTFVSDGDAYKKFREQHNHVKKMRRDAQKIADTYKKFIALKDKLDAETKKFQHELAQKKVEREQRISQEEKRIEELDPLIAAHHNKSVSIEENKVSNERQLELSKVNMNAVKQQKPVPFFFLKLIHHKSAKEYTKQLSTLSISLTRLLEEQNSLKKALSDELDCLSKLKNERRVHVDEKESIDVTFKSWHHGSKERLDTLASQVQSLKTKIKESRHKPIDLTQSYDELQQANPWFDEEYRIEQSKLFIAALAVRKQFLYENRKSLNGSSLIWERMSDYTIPQKYPLILMAWNWINFAIPVISTTFASFGGMFKYMGVGSVANLFIDEAGQATPQSAVGAILRSKRIIAVGDPSQIPPVIPLSNGVIGLIATNYQALESIVNGYTSVQTLVDEASQYGYQKTWDEWIGIPLWVHRRCLDPMFSISNQISYQGQMVLPDSMSQPGGGAWIDIKGKSNNKFVKAQADWVKAEIEKYLEKKPESRPSIYVISPFKNVVNQLKVTLKQSGFASSNIGTVHTFQGKEADIVYLVLGASPEEIGAARWAVTQPNLMNVAATRAKKEFYIIGDKELYRSLKSEVVNTTLDILNETHYL</sequence>
<comment type="similarity">
    <text evidence="1">Belongs to the DNA2/NAM7 helicase family.</text>
</comment>
<evidence type="ECO:0000259" key="7">
    <source>
        <dbReference type="Pfam" id="PF13086"/>
    </source>
</evidence>
<evidence type="ECO:0000256" key="1">
    <source>
        <dbReference type="ARBA" id="ARBA00007913"/>
    </source>
</evidence>
<feature type="domain" description="DNA2/NAM7 helicase-like C-terminal" evidence="8">
    <location>
        <begin position="879"/>
        <end position="990"/>
    </location>
</feature>
<dbReference type="PANTHER" id="PTHR43788:SF8">
    <property type="entry name" value="DNA-BINDING PROTEIN SMUBP-2"/>
    <property type="match status" value="1"/>
</dbReference>
<evidence type="ECO:0008006" key="11">
    <source>
        <dbReference type="Google" id="ProtNLM"/>
    </source>
</evidence>
<organism evidence="9 10">
    <name type="scientific">Enterococcus durans</name>
    <dbReference type="NCBI Taxonomy" id="53345"/>
    <lineage>
        <taxon>Bacteria</taxon>
        <taxon>Bacillati</taxon>
        <taxon>Bacillota</taxon>
        <taxon>Bacilli</taxon>
        <taxon>Lactobacillales</taxon>
        <taxon>Enterococcaceae</taxon>
        <taxon>Enterococcus</taxon>
    </lineage>
</organism>
<evidence type="ECO:0000256" key="2">
    <source>
        <dbReference type="ARBA" id="ARBA00022741"/>
    </source>
</evidence>
<reference evidence="9 10" key="1">
    <citation type="submission" date="2015-06" db="EMBL/GenBank/DDBJ databases">
        <title>The Genome Sequence of Enterococcus durans 4EA1.</title>
        <authorList>
            <consortium name="The Broad Institute Genomics Platform"/>
            <consortium name="The Broad Institute Genome Sequencing Center for Infectious Disease"/>
            <person name="Earl A.M."/>
            <person name="Van Tyne D."/>
            <person name="Lebreton F."/>
            <person name="Saavedra J.T."/>
            <person name="Gilmore M.S."/>
            <person name="Manson Mcguire A."/>
            <person name="Clock S."/>
            <person name="Crupain M."/>
            <person name="Rangan U."/>
            <person name="Young S."/>
            <person name="Abouelleil A."/>
            <person name="Cao P."/>
            <person name="Chapman S.B."/>
            <person name="Griggs A."/>
            <person name="Priest M."/>
            <person name="Shea T."/>
            <person name="Wortman J."/>
            <person name="Nusbaum C."/>
            <person name="Birren B."/>
        </authorList>
    </citation>
    <scope>NUCLEOTIDE SEQUENCE [LARGE SCALE GENOMIC DNA]</scope>
    <source>
        <strain evidence="9 10">4EA1</strain>
    </source>
</reference>
<evidence type="ECO:0000256" key="3">
    <source>
        <dbReference type="ARBA" id="ARBA00022801"/>
    </source>
</evidence>
<protein>
    <recommendedName>
        <fullName evidence="11">Replication ATP-dependent helicase</fullName>
    </recommendedName>
</protein>
<name>A0A367CDZ4_9ENTE</name>
<feature type="domain" description="DNA2/NAM7 helicase helicase" evidence="7">
    <location>
        <begin position="565"/>
        <end position="783"/>
    </location>
</feature>
<keyword evidence="5" id="KW-0067">ATP-binding</keyword>
<dbReference type="Proteomes" id="UP000252797">
    <property type="component" value="Unassembled WGS sequence"/>
</dbReference>
<evidence type="ECO:0000313" key="9">
    <source>
        <dbReference type="EMBL" id="RCA10849.1"/>
    </source>
</evidence>
<comment type="caution">
    <text evidence="9">The sequence shown here is derived from an EMBL/GenBank/DDBJ whole genome shotgun (WGS) entry which is preliminary data.</text>
</comment>
<keyword evidence="2" id="KW-0547">Nucleotide-binding</keyword>
<dbReference type="InterPro" id="IPR041679">
    <property type="entry name" value="DNA2/NAM7-like_C"/>
</dbReference>
<dbReference type="InterPro" id="IPR027417">
    <property type="entry name" value="P-loop_NTPase"/>
</dbReference>
<proteinExistence type="inferred from homology"/>
<keyword evidence="6" id="KW-0175">Coiled coil</keyword>
<evidence type="ECO:0000256" key="4">
    <source>
        <dbReference type="ARBA" id="ARBA00022806"/>
    </source>
</evidence>
<feature type="domain" description="DNA2/NAM7 helicase helicase" evidence="7">
    <location>
        <begin position="269"/>
        <end position="498"/>
    </location>
</feature>
<evidence type="ECO:0000313" key="10">
    <source>
        <dbReference type="Proteomes" id="UP000252797"/>
    </source>
</evidence>
<evidence type="ECO:0000256" key="6">
    <source>
        <dbReference type="SAM" id="Coils"/>
    </source>
</evidence>
<dbReference type="GO" id="GO:0016787">
    <property type="term" value="F:hydrolase activity"/>
    <property type="evidence" value="ECO:0007669"/>
    <property type="project" value="UniProtKB-KW"/>
</dbReference>
<gene>
    <name evidence="9" type="ORF">EA71_01602</name>
</gene>
<dbReference type="EMBL" id="LEPB01000004">
    <property type="protein sequence ID" value="RCA10849.1"/>
    <property type="molecule type" value="Genomic_DNA"/>
</dbReference>
<keyword evidence="4" id="KW-0347">Helicase</keyword>
<dbReference type="Gene3D" id="3.40.50.300">
    <property type="entry name" value="P-loop containing nucleotide triphosphate hydrolases"/>
    <property type="match status" value="3"/>
</dbReference>
<dbReference type="GO" id="GO:0005524">
    <property type="term" value="F:ATP binding"/>
    <property type="evidence" value="ECO:0007669"/>
    <property type="project" value="UniProtKB-KW"/>
</dbReference>